<dbReference type="InterPro" id="IPR036523">
    <property type="entry name" value="SurE-like_sf"/>
</dbReference>
<dbReference type="Gene3D" id="2.150.10.10">
    <property type="entry name" value="Serralysin-like metalloprotease, C-terminal"/>
    <property type="match status" value="1"/>
</dbReference>
<dbReference type="InterPro" id="IPR027372">
    <property type="entry name" value="Phytase-like_dom"/>
</dbReference>
<dbReference type="GO" id="GO:0008889">
    <property type="term" value="F:glycerophosphodiester phosphodiesterase activity"/>
    <property type="evidence" value="ECO:0007669"/>
    <property type="project" value="UniProtKB-EC"/>
</dbReference>
<dbReference type="NCBIfam" id="TIGR01451">
    <property type="entry name" value="B_ant_repeat"/>
    <property type="match status" value="1"/>
</dbReference>
<dbReference type="Pfam" id="PF03009">
    <property type="entry name" value="GDPD"/>
    <property type="match status" value="2"/>
</dbReference>
<dbReference type="GO" id="GO:0016158">
    <property type="term" value="F:inositol hexakisphosphate 3-phosphatase activity"/>
    <property type="evidence" value="ECO:0007669"/>
    <property type="project" value="InterPro"/>
</dbReference>
<dbReference type="Gene3D" id="2.120.10.30">
    <property type="entry name" value="TolB, C-terminal domain"/>
    <property type="match status" value="1"/>
</dbReference>
<evidence type="ECO:0000313" key="10">
    <source>
        <dbReference type="EMBL" id="BAZ86875.1"/>
    </source>
</evidence>
<evidence type="ECO:0000256" key="3">
    <source>
        <dbReference type="ARBA" id="ARBA00022729"/>
    </source>
</evidence>
<dbReference type="EMBL" id="AP018316">
    <property type="protein sequence ID" value="BAZ86875.1"/>
    <property type="molecule type" value="Genomic_DNA"/>
</dbReference>
<keyword evidence="5" id="KW-0378">Hydrolase</keyword>
<dbReference type="Gene3D" id="2.60.40.1170">
    <property type="entry name" value="Mu homology domain, subdomain B"/>
    <property type="match status" value="1"/>
</dbReference>
<dbReference type="SUPFAM" id="SSF64167">
    <property type="entry name" value="SurE-like"/>
    <property type="match status" value="2"/>
</dbReference>
<dbReference type="PANTHER" id="PTHR43620">
    <property type="entry name" value="GLYCEROPHOSPHORYL DIESTER PHOSPHODIESTERASE"/>
    <property type="match status" value="1"/>
</dbReference>
<evidence type="ECO:0000256" key="1">
    <source>
        <dbReference type="ARBA" id="ARBA00000815"/>
    </source>
</evidence>
<dbReference type="InterPro" id="IPR036691">
    <property type="entry name" value="Endo/exonu/phosph_ase_sf"/>
</dbReference>
<reference evidence="10 11" key="1">
    <citation type="submission" date="2017-06" db="EMBL/GenBank/DDBJ databases">
        <title>Genome sequencing of cyanobaciteial culture collection at National Institute for Environmental Studies (NIES).</title>
        <authorList>
            <person name="Hirose Y."/>
            <person name="Shimura Y."/>
            <person name="Fujisawa T."/>
            <person name="Nakamura Y."/>
            <person name="Kawachi M."/>
        </authorList>
    </citation>
    <scope>NUCLEOTIDE SEQUENCE [LARGE SCALE GENOMIC DNA]</scope>
    <source>
        <strain evidence="10 11">NIES-806</strain>
    </source>
</reference>
<dbReference type="InterPro" id="IPR030395">
    <property type="entry name" value="GP_PDE_dom"/>
</dbReference>
<dbReference type="Pfam" id="PF13449">
    <property type="entry name" value="Phytase-like"/>
    <property type="match status" value="4"/>
</dbReference>
<organism evidence="10 11">
    <name type="scientific">Dolichospermum compactum NIES-806</name>
    <dbReference type="NCBI Taxonomy" id="1973481"/>
    <lineage>
        <taxon>Bacteria</taxon>
        <taxon>Bacillati</taxon>
        <taxon>Cyanobacteriota</taxon>
        <taxon>Cyanophyceae</taxon>
        <taxon>Nostocales</taxon>
        <taxon>Aphanizomenonaceae</taxon>
        <taxon>Dolichospermum</taxon>
        <taxon>Dolichospermum compactum</taxon>
    </lineage>
</organism>
<evidence type="ECO:0000259" key="9">
    <source>
        <dbReference type="PROSITE" id="PS51704"/>
    </source>
</evidence>
<keyword evidence="11" id="KW-1185">Reference proteome</keyword>
<dbReference type="InterPro" id="IPR017946">
    <property type="entry name" value="PLC-like_Pdiesterase_TIM-brl"/>
</dbReference>
<dbReference type="GO" id="GO:0006071">
    <property type="term" value="P:glycerol metabolic process"/>
    <property type="evidence" value="ECO:0007669"/>
    <property type="project" value="UniProtKB-KW"/>
</dbReference>
<dbReference type="Pfam" id="PF01975">
    <property type="entry name" value="SurE"/>
    <property type="match status" value="2"/>
</dbReference>
<dbReference type="GO" id="GO:0008253">
    <property type="term" value="F:5'-nucleotidase activity"/>
    <property type="evidence" value="ECO:0007669"/>
    <property type="project" value="UniProtKB-EC"/>
</dbReference>
<dbReference type="SUPFAM" id="SSF50969">
    <property type="entry name" value="YVTN repeat-like/Quinoprotein amine dehydrogenase"/>
    <property type="match status" value="1"/>
</dbReference>
<dbReference type="PROSITE" id="PS51704">
    <property type="entry name" value="GP_PDE"/>
    <property type="match status" value="2"/>
</dbReference>
<dbReference type="InterPro" id="IPR032093">
    <property type="entry name" value="PhoD_N"/>
</dbReference>
<dbReference type="InterPro" id="IPR011049">
    <property type="entry name" value="Serralysin-like_metalloprot_C"/>
</dbReference>
<feature type="domain" description="BPP" evidence="8">
    <location>
        <begin position="773"/>
        <end position="1147"/>
    </location>
</feature>
<dbReference type="PANTHER" id="PTHR43620:SF7">
    <property type="entry name" value="GLYCEROPHOSPHODIESTER PHOSPHODIESTERASE GDPD5-RELATED"/>
    <property type="match status" value="1"/>
</dbReference>
<dbReference type="InterPro" id="IPR011044">
    <property type="entry name" value="Quino_amine_DH_bsu"/>
</dbReference>
<dbReference type="RefSeq" id="WP_231939852.1">
    <property type="nucleotide sequence ID" value="NZ_AP018316.1"/>
</dbReference>
<evidence type="ECO:0000313" key="11">
    <source>
        <dbReference type="Proteomes" id="UP000218702"/>
    </source>
</evidence>
<sequence length="4408" mass="472863">MVLTTVRLSQFNASLNRNTDGQLVTDLSTPNNAQGKTVAEIIQRNNPDILLINEFDYSPAAVNLFRENYLQISQNGATPVNYSYFYIAPSNTGIASGFDLNNNATTVTTPGVSGYGDDAFGFGNFPGQYGMLLLSKYPIDTANIRTFQNFLWKDMPGNLLTNDPTVDNPATSVNENLNGFYSPEEINVLRLSSKSHWDVPITVNGETVHVLVSHPTPPTFDGTEDRNGKRNSDEIRFWADYITPGKGDYIYDDGGKKGNLAAGSSFVIMGDQNADPLDGDSYNNAIRQLLLNPSINTNVIPTSLGAPQQATLQAQANNNHKGNPAFDTADFADTAPGNLRTDYILPSSDLQISKSEVYWPSNTDTNFPLVGTFNSSLPGGFPSSDHRLIYADVQVGDTEPGKTAVSTGFKGQTIFNTGFIPSGAAGTVNGQQVALGGLSGVTYDAVNNRYYAISDDRSSNARFYTFTLDPVTNAVTFTNVVQLKDINGNPFLNNSLDPEGIALTSNGTVLISSEGEVRPDLGASRVTNPFIKEFNLTTGQEIRSLAVPKKFNPVVQDTNSNGVVDTGDTQTSGVRNNLAFESLTITPDQKTLFTATESALFQDGAIATTTTSARSRIIQYNLVTGQPEKEYLYVTDPIAKTPNPSNGFADNGLVDLLAIDNRGTLLALERSFAVGQGNTIKIYEISLQGATDINTVDSLSSLSADQLAAIQPAQKRLLLNLDTLNLPNSDGNHPTGTDNIEGLAFGPKLADGTQSIVLVSDNNFGATQFTQILTLSADVVPTATPIVETRPALLDDDSLPFSQRADADDPAIYVNATDSSKSLVVTSVKNGGLRIYDLAGNLLQTINPSNPDIRYNNVDLQYGFTLGGEKVDIAVASDRNNDKLAIFKINPNSANGNYLENITDSSTATIFQSVPFAAPYSASTRSSYGLALYRSPVTNDYYVFTSRRQTGDIAQLKLVDKGNGKIGYEVVRSFTIPSPTTAGASAQTEGMVADQETGFLYIGQEDVGIWKFDGEPNGGSTGKLIEKVKAEGGKNLTNDVEGLTIYYGKNGTGYLLASSQGDNTFAAYTREGNNDFLGRFAVGNNGGIDSVQESDGADVINLPLSPNFPYGVFITQDGANDPATIVDDENISSNFKLVPWENIVATLPQVLKIDTTKNVINVNNDQKNFATFTGNTFTVKLLGEQNPGLDTPKETLDLFGNVRDTNQFILQDATNPSRTVTIFEGPDGAGKTVNVTIDDQGNVAINGLQVATGFSQQFHFGLINNLPNGDPTGRGAKKYTFSTNNIINPDRASQFVTYSKGENVFVLGAEELPYANSNQDFDDMIVEINGIKPLLNTQQSIVSFNNNARLQGFFNSQNIVASNSYDPRSPLPQPRLTNYEFTNLPKLGTTSKGQDIFLGGFSGLYFQGIAVNGNLQFVTHTDRGPNGDPTGANRPFYLPDFQPEIVSFELNKQTGAITITKRTGLFDKNGTTPLTGLPNLQAGANGTAYTDEIAVNLDGQVIANKALGADVEGIVIAPNGDYWLVDEYRPAIYNFDVNGKLLNRFIPQGTATAAQDAAAGTFGTEVLPAVYGQRRNNRGFEAVALEGSKLYAFIQSAIDNPDNAGDTTSRNSRNLRILEFDIISKQVTGEYLYLLDNITAAGNAKTDKIGDAVSLGNGKFAVVERDDLATNASNKLIYQINLAGATNINNSANFTLPTGKTIEQLTPAELTTAKITPVSKSLIANAAQLGYTGVEKLEGLALVSPNTLALINDNDFNVSGNTPTEKLGILELPYNLTTPQPKPSLNILLVNDDGYQAKGINVLYDKLVAAGHKVTLVAPKTQQSGQGTAIDTDKVFQPIEVVNYAPNKWYVDGKPVIATWTGLDFVVKQRPDLVISGINEGENLGLEGIISGTLSAAVSAVHQGVPSIAVSAGIILSERAAGYPSTDKAYQVGANYVVDLIAQLQAKQGNQPQLLPDGIGLNVNIPADNPITGIAFTEFDLAGSFDFKFGQLPPNFGTGQGILYSQNSLPAGATPKPTSEGEQFLADKITVTAFDGDWGTTASQRQALALRLSLTVPNLVNPIATASKSLNILLVNDDGYQAKGIDVIYNALVAAGHNVILVAPKTQQSGKGTSINTNKIFQNMEVVEFDGAKNKWYVDGTPIVATWAGLDYILPSQENLAKPDLVISGINEGENVGFEAIASGTLSAAVTALQNGIPAIAVSAGINLAEFQQGNRSSTEKAYDVAARMVVDTINKLLTTQGTNPDLLPKGVGLNINVPAYNPDNASLKTLTGVALTKFDETTSLNFNVAKNQNGVTSILLGSPTITGDIESEGGKFLERNITITPIDGNWSASASTLQEVANDAAPLAVNGIASGDTTQTSTVLWARSIFPGQVKFEYSTNSNFSTIAGTQTTNVTDVNLPVKVAVSGLTPNTNYFYRVTDTTGATSIGKFSTAAAVGNKTGLKFGVSGDWRGELAPYPAVSNADDANLKFFVALGDTIYADAASPAVKNPDGTEKEQTITLDEYRVKQGEVYSQRYGQNTLGDLRADTSILATVDDHEVVNDFQGGKDLATASSADKTLFGATSGLVNDSPLYENGLQAFQEYNPISDQFYGETGDTRTAGERKLYRYNTFGSDAATFVLDARSFRDPGLTDVANISDATQVTKFLTDSFNPNRTMLGKVQLDDLKRDLIQAQKDGIIWKFIILPEPIQNLGVAIAADRYEGYAAERTEILKFINDSKISNVVFVTADFHGTLVNNLTYQLAPGQAQIPTSAFEIITGSVAYDAPFGPTVGNLFLTPEQKAFYNSLPVANDVDSTVNDRDDFIKQVVNGGINALGYDPIGLNNNLAVANGLIDAKLLQGDYVATHTYGWTEFNIDQATQKLTVTTYGIDPYTRQELEANPAAISSRQPKIVSQFEVKPNNFVDLELSQTANVTNAVIGDQVTFTLTLSNKGSLLANGIKVTDFLPQPFTLISATPEQGTYNSQTGVWDVGEIAGNVTRTLKLTAKVTQSGALTNKAEITAQNQPDFDSGAGNNNAQEDDQSSTTLNITPSMVTLKGFASLPADTFAAGPASGAAVTNPTNGRTTPFPGQPVQGFSGVQFAPNGNGSVFWFLADNGFGAKNNSADFLLRLYQVDPNFAGTENGNGSVAVQNFIQLSDPNKLIPFDIVNKNTVKRELTGADFDVESFVIDAKGDIWVGDEFGTYLLHFNSNGVLLDAPIPTPNLIKLNTLNGQAPIVIGHRGASGELPEHTIEAYRLAILRGADFIEPDLVSTKDGVLIARHEPNLINTTDVASRAEFASRKTTKMVDGVAEEGFFASDFTLAEIKTLRAVMPQGFRDQLYNGLLQVPTLGEIIDLVKEVEVQTGKKIGIYPETKHPTYHDNLGLSLEEKLIDTLKAKGFTDPKRIFLQSFEVSNLKDLNNTIMPAAGVNLPLVQLLDAYDVANDGTLLYQDVYARPYDFTVKGDTRTYGDLLTTAGLKEIATYADGIGPWKRQIVSVKTVDNNNDGQPDDLNNDGTINDADKVTLAPTSLVSDAHKEGLVVHPYTFRNESRSLASNYNNNPELEYRQFISLGVDGYFTDFPGTGDLVRDQITANQVRSPQNPTVLSTPKFDTLTGKAPIVIGHRGASGERPEHTIEAYKLAIAQGADFVEPDLVVTKDGVLIARHEPMLAVGVLNTDGTIQRDANGKPVINTTDTSTDVYLRDKFSDRLKIKNLDGRNVAGWFAEDFTLAEVKELNAIERIPALRGTTFDQDGLKVPTLKEVIDLVKQVELETGRKIGIYPETKHPTFFQQQGINTSQILADTLKAENFTDPSRIFIQSFEVANLKALKNTIMPTAGIDIPLVQLFGGSGRPYDFVVSGDTRTYTDISTPAGLTEIATYAKGIGPNKQRIIPQLTVDANKDGTADDLNGDGQISDGDRVLGTPTTLIQDAHKAGLIVHLYTLRNDEFFLPDTYKNDPGAEFRKFIDLGVDGFFTDFPKTGRQVLVNDYLAGTGYANPNGNLNTPYFNNSPEYFAPNQPYYGDLVTANLNRSQGFEGMAFSPDRQTIYPMLEGTVVGDPAGSVRIYKFDVASESYQGLIGRYQLVSTSNAIGDFTPINNNEFLVIERDNGQGSTALFKKIFKVDFSKIDPNGFVSKEEVADLLNIQDPKDLNGDGKTTYNMPFQTIEDVLVIDSKTILVANDNNYPFSIGRPPGIDNNEMVVLELDKPLALDSRLGISASIAEATQYIAGTTGKDDLFVSGGTDGINDTIFTGAGNDTVDTVLGASSPFAGNNIVDLGSGNDTIFVNKGDRAFGSDGNDTFDARDGQGGNRISGGVGDDTFYLGSNDRALGGDGKDIFRVSLGGGNLISGGAGADQFWIVNAELPKAANTILDFQIGTDVLGISGQGAGFDFSDLILSGNSIAIGTTTIAILNGINTLSLTAANFAFV</sequence>
<feature type="domain" description="GP-PDE" evidence="9">
    <location>
        <begin position="3215"/>
        <end position="3569"/>
    </location>
</feature>
<dbReference type="Pfam" id="PF02333">
    <property type="entry name" value="Phytase"/>
    <property type="match status" value="1"/>
</dbReference>
<dbReference type="CDD" id="cd08602">
    <property type="entry name" value="GDPD_ScGlpQ1_like"/>
    <property type="match status" value="2"/>
</dbReference>
<dbReference type="GO" id="GO:0042597">
    <property type="term" value="C:periplasmic space"/>
    <property type="evidence" value="ECO:0007669"/>
    <property type="project" value="TreeGrafter"/>
</dbReference>
<dbReference type="SUPFAM" id="SSF51695">
    <property type="entry name" value="PLC-like phosphodiesterases"/>
    <property type="match status" value="2"/>
</dbReference>
<keyword evidence="4" id="KW-0319">Glycerol metabolism</keyword>
<feature type="domain" description="GP-PDE" evidence="9">
    <location>
        <begin position="3599"/>
        <end position="3965"/>
    </location>
</feature>
<dbReference type="InterPro" id="IPR005135">
    <property type="entry name" value="Endo/exonuclease/phosphatase"/>
</dbReference>
<dbReference type="Pfam" id="PF01345">
    <property type="entry name" value="DUF11"/>
    <property type="match status" value="1"/>
</dbReference>
<evidence type="ECO:0000256" key="2">
    <source>
        <dbReference type="ARBA" id="ARBA00007277"/>
    </source>
</evidence>
<evidence type="ECO:0000256" key="4">
    <source>
        <dbReference type="ARBA" id="ARBA00022798"/>
    </source>
</evidence>
<dbReference type="PROSITE" id="PS51662">
    <property type="entry name" value="BP_PHYTASE"/>
    <property type="match status" value="1"/>
</dbReference>
<dbReference type="Gene3D" id="3.60.21.70">
    <property type="entry name" value="PhoD-like phosphatase"/>
    <property type="match status" value="1"/>
</dbReference>
<dbReference type="SUPFAM" id="SSF51120">
    <property type="entry name" value="beta-Roll"/>
    <property type="match status" value="1"/>
</dbReference>
<protein>
    <submittedName>
        <fullName evidence="10">Phytase</fullName>
    </submittedName>
</protein>
<dbReference type="Pfam" id="PF03372">
    <property type="entry name" value="Exo_endo_phos"/>
    <property type="match status" value="1"/>
</dbReference>
<comment type="similarity">
    <text evidence="2">Belongs to the glycerophosphoryl diester phosphodiesterase family.</text>
</comment>
<dbReference type="InterPro" id="IPR003431">
    <property type="entry name" value="B-propeller_Phytase"/>
</dbReference>
<dbReference type="InterPro" id="IPR047589">
    <property type="entry name" value="DUF11_rpt"/>
</dbReference>
<dbReference type="SUPFAM" id="SSF56219">
    <property type="entry name" value="DNase I-like"/>
    <property type="match status" value="1"/>
</dbReference>
<dbReference type="SUPFAM" id="SSF50956">
    <property type="entry name" value="Thermostable phytase (3-phytase)"/>
    <property type="match status" value="1"/>
</dbReference>
<dbReference type="Pfam" id="PF09423">
    <property type="entry name" value="PhoD"/>
    <property type="match status" value="1"/>
</dbReference>
<dbReference type="Gene3D" id="2.60.40.380">
    <property type="entry name" value="Purple acid phosphatase-like, N-terminal"/>
    <property type="match status" value="1"/>
</dbReference>
<name>A0A1Z4V6J5_9CYAN</name>
<feature type="compositionally biased region" description="Polar residues" evidence="7">
    <location>
        <begin position="3056"/>
        <end position="3065"/>
    </location>
</feature>
<dbReference type="Gene3D" id="3.60.10.10">
    <property type="entry name" value="Endonuclease/exonuclease/phosphatase"/>
    <property type="match status" value="1"/>
</dbReference>
<comment type="catalytic activity">
    <reaction evidence="6">
        <text>a sn-glycero-3-phosphodiester + H2O = an alcohol + sn-glycerol 3-phosphate + H(+)</text>
        <dbReference type="Rhea" id="RHEA:12969"/>
        <dbReference type="ChEBI" id="CHEBI:15377"/>
        <dbReference type="ChEBI" id="CHEBI:15378"/>
        <dbReference type="ChEBI" id="CHEBI:30879"/>
        <dbReference type="ChEBI" id="CHEBI:57597"/>
        <dbReference type="ChEBI" id="CHEBI:83408"/>
        <dbReference type="EC" id="3.1.4.46"/>
    </reaction>
</comment>
<dbReference type="InterPro" id="IPR038607">
    <property type="entry name" value="PhoD-like_sf"/>
</dbReference>
<dbReference type="InterPro" id="IPR002828">
    <property type="entry name" value="SurE-like_Pase/nucleotidase"/>
</dbReference>
<dbReference type="InterPro" id="IPR011042">
    <property type="entry name" value="6-blade_b-propeller_TolB-like"/>
</dbReference>
<feature type="region of interest" description="Disordered" evidence="7">
    <location>
        <begin position="2997"/>
        <end position="3025"/>
    </location>
</feature>
<dbReference type="Pfam" id="PF16655">
    <property type="entry name" value="PhoD_N"/>
    <property type="match status" value="1"/>
</dbReference>
<gene>
    <name evidence="10" type="ORF">NIES806_30920</name>
</gene>
<feature type="region of interest" description="Disordered" evidence="7">
    <location>
        <begin position="3052"/>
        <end position="3076"/>
    </location>
</feature>
<dbReference type="InterPro" id="IPR001434">
    <property type="entry name" value="OmcB-like_DUF11"/>
</dbReference>
<feature type="compositionally biased region" description="Polar residues" evidence="7">
    <location>
        <begin position="3001"/>
        <end position="3025"/>
    </location>
</feature>
<dbReference type="NCBIfam" id="TIGR00087">
    <property type="entry name" value="surE"/>
    <property type="match status" value="1"/>
</dbReference>
<dbReference type="InterPro" id="IPR018946">
    <property type="entry name" value="PhoD-like_MPP"/>
</dbReference>
<dbReference type="Gene3D" id="3.40.1210.10">
    <property type="entry name" value="Survival protein SurE-like phosphatase/nucleotidase"/>
    <property type="match status" value="2"/>
</dbReference>
<comment type="catalytic activity">
    <reaction evidence="1">
        <text>a ribonucleoside 5'-phosphate + H2O = a ribonucleoside + phosphate</text>
        <dbReference type="Rhea" id="RHEA:12484"/>
        <dbReference type="ChEBI" id="CHEBI:15377"/>
        <dbReference type="ChEBI" id="CHEBI:18254"/>
        <dbReference type="ChEBI" id="CHEBI:43474"/>
        <dbReference type="ChEBI" id="CHEBI:58043"/>
        <dbReference type="EC" id="3.1.3.5"/>
    </reaction>
</comment>
<evidence type="ECO:0000256" key="6">
    <source>
        <dbReference type="ARBA" id="ARBA00047512"/>
    </source>
</evidence>
<dbReference type="KEGG" id="dcm:NIES806_30920"/>
<evidence type="ECO:0000256" key="7">
    <source>
        <dbReference type="SAM" id="MobiDB-lite"/>
    </source>
</evidence>
<proteinExistence type="inferred from homology"/>
<keyword evidence="3" id="KW-0732">Signal</keyword>
<dbReference type="Gene3D" id="3.20.20.190">
    <property type="entry name" value="Phosphatidylinositol (PI) phosphodiesterase"/>
    <property type="match status" value="2"/>
</dbReference>
<dbReference type="GO" id="GO:0006629">
    <property type="term" value="P:lipid metabolic process"/>
    <property type="evidence" value="ECO:0007669"/>
    <property type="project" value="InterPro"/>
</dbReference>
<accession>A0A1Z4V6J5</accession>
<evidence type="ECO:0000259" key="8">
    <source>
        <dbReference type="PROSITE" id="PS51662"/>
    </source>
</evidence>
<evidence type="ECO:0000256" key="5">
    <source>
        <dbReference type="ARBA" id="ARBA00022801"/>
    </source>
</evidence>
<dbReference type="Proteomes" id="UP000218702">
    <property type="component" value="Chromosome"/>
</dbReference>